<protein>
    <submittedName>
        <fullName evidence="1">Uncharacterized protein</fullName>
    </submittedName>
</protein>
<sequence length="115" mass="12908">MLSVPGSVSWVHQGGHYIVLPLYLSQRSTAENSVCSPSIGENDDGPLTMELEESLGTGTAESETNVERKRIITERHVFWNVFSTRVPISRLDISKRRGYDLRKRKAVKKSDICTS</sequence>
<evidence type="ECO:0000313" key="1">
    <source>
        <dbReference type="EMBL" id="KAK9304637.1"/>
    </source>
</evidence>
<dbReference type="EMBL" id="JAWNGG020000061">
    <property type="protein sequence ID" value="KAK9304637.1"/>
    <property type="molecule type" value="Genomic_DNA"/>
</dbReference>
<dbReference type="AlphaFoldDB" id="A0AAW1A485"/>
<reference evidence="1 2" key="1">
    <citation type="submission" date="2024-05" db="EMBL/GenBank/DDBJ databases">
        <title>The nuclear and mitochondrial genome assemblies of Tetragonisca angustula (Apidae: Meliponini), a tiny yet remarkable pollinator in the Neotropics.</title>
        <authorList>
            <person name="Ferrari R."/>
            <person name="Ricardo P.C."/>
            <person name="Dias F.C."/>
            <person name="Araujo N.S."/>
            <person name="Soares D.O."/>
            <person name="Zhou Q.-S."/>
            <person name="Zhu C.-D."/>
            <person name="Coutinho L."/>
            <person name="Airas M.C."/>
            <person name="Batista T.M."/>
        </authorList>
    </citation>
    <scope>NUCLEOTIDE SEQUENCE [LARGE SCALE GENOMIC DNA]</scope>
    <source>
        <strain evidence="1">ASF017062</strain>
        <tissue evidence="1">Abdomen</tissue>
    </source>
</reference>
<comment type="caution">
    <text evidence="1">The sequence shown here is derived from an EMBL/GenBank/DDBJ whole genome shotgun (WGS) entry which is preliminary data.</text>
</comment>
<proteinExistence type="predicted"/>
<gene>
    <name evidence="1" type="ORF">QLX08_004063</name>
</gene>
<dbReference type="Proteomes" id="UP001432146">
    <property type="component" value="Unassembled WGS sequence"/>
</dbReference>
<accession>A0AAW1A485</accession>
<name>A0AAW1A485_9HYME</name>
<evidence type="ECO:0000313" key="2">
    <source>
        <dbReference type="Proteomes" id="UP001432146"/>
    </source>
</evidence>
<keyword evidence="2" id="KW-1185">Reference proteome</keyword>
<organism evidence="1 2">
    <name type="scientific">Tetragonisca angustula</name>
    <dbReference type="NCBI Taxonomy" id="166442"/>
    <lineage>
        <taxon>Eukaryota</taxon>
        <taxon>Metazoa</taxon>
        <taxon>Ecdysozoa</taxon>
        <taxon>Arthropoda</taxon>
        <taxon>Hexapoda</taxon>
        <taxon>Insecta</taxon>
        <taxon>Pterygota</taxon>
        <taxon>Neoptera</taxon>
        <taxon>Endopterygota</taxon>
        <taxon>Hymenoptera</taxon>
        <taxon>Apocrita</taxon>
        <taxon>Aculeata</taxon>
        <taxon>Apoidea</taxon>
        <taxon>Anthophila</taxon>
        <taxon>Apidae</taxon>
        <taxon>Tetragonisca</taxon>
    </lineage>
</organism>